<dbReference type="AlphaFoldDB" id="A0A8K0RDY6"/>
<keyword evidence="2" id="KW-1185">Reference proteome</keyword>
<comment type="caution">
    <text evidence="1">The sequence shown here is derived from an EMBL/GenBank/DDBJ whole genome shotgun (WGS) entry which is preliminary data.</text>
</comment>
<organism evidence="1 2">
    <name type="scientific">Paraphoma chrysanthemicola</name>
    <dbReference type="NCBI Taxonomy" id="798071"/>
    <lineage>
        <taxon>Eukaryota</taxon>
        <taxon>Fungi</taxon>
        <taxon>Dikarya</taxon>
        <taxon>Ascomycota</taxon>
        <taxon>Pezizomycotina</taxon>
        <taxon>Dothideomycetes</taxon>
        <taxon>Pleosporomycetidae</taxon>
        <taxon>Pleosporales</taxon>
        <taxon>Pleosporineae</taxon>
        <taxon>Phaeosphaeriaceae</taxon>
        <taxon>Paraphoma</taxon>
    </lineage>
</organism>
<dbReference type="Proteomes" id="UP000813461">
    <property type="component" value="Unassembled WGS sequence"/>
</dbReference>
<protein>
    <submittedName>
        <fullName evidence="1">Uncharacterized protein</fullName>
    </submittedName>
</protein>
<dbReference type="OrthoDB" id="3799647at2759"/>
<accession>A0A8K0RDY6</accession>
<proteinExistence type="predicted"/>
<sequence length="346" mass="38839">MVVGGSVHLKATRSLTLIDSVPSPEPYSVRPPRFLTIRRGFRDDLSKDGIINSLVEYNLALVIDTLPVDCLHTFRFLSNNANSHDTLYELKRGQGNSLQRLQLSYSDDALDYLRFRSLKALDLWLPKSGEAAPPHPQRSPHSYPTAIRLEQLCLAAAHDYGVDYSTEVNHTLQDINVHWLSQNTIKVLTLYGISLSHLEPSFAQIVHLPTLARLTLWSCSGAHDFLTAIVQSPNFAALKLRHFGLEIHPDSEQFIEEPLEALLGSSMCLSSLCLQWDGAREYEPRALLSQIQKIGADLQYSHCMACRPKRWGWPNLGKSAKAARIWNNWGTICLADGMNIQLTKTT</sequence>
<name>A0A8K0RDY6_9PLEO</name>
<evidence type="ECO:0000313" key="2">
    <source>
        <dbReference type="Proteomes" id="UP000813461"/>
    </source>
</evidence>
<reference evidence="1" key="1">
    <citation type="journal article" date="2021" name="Nat. Commun.">
        <title>Genetic determinants of endophytism in the Arabidopsis root mycobiome.</title>
        <authorList>
            <person name="Mesny F."/>
            <person name="Miyauchi S."/>
            <person name="Thiergart T."/>
            <person name="Pickel B."/>
            <person name="Atanasova L."/>
            <person name="Karlsson M."/>
            <person name="Huettel B."/>
            <person name="Barry K.W."/>
            <person name="Haridas S."/>
            <person name="Chen C."/>
            <person name="Bauer D."/>
            <person name="Andreopoulos W."/>
            <person name="Pangilinan J."/>
            <person name="LaButti K."/>
            <person name="Riley R."/>
            <person name="Lipzen A."/>
            <person name="Clum A."/>
            <person name="Drula E."/>
            <person name="Henrissat B."/>
            <person name="Kohler A."/>
            <person name="Grigoriev I.V."/>
            <person name="Martin F.M."/>
            <person name="Hacquard S."/>
        </authorList>
    </citation>
    <scope>NUCLEOTIDE SEQUENCE</scope>
    <source>
        <strain evidence="1">MPI-SDFR-AT-0120</strain>
    </source>
</reference>
<dbReference type="EMBL" id="JAGMVJ010000003">
    <property type="protein sequence ID" value="KAH7092577.1"/>
    <property type="molecule type" value="Genomic_DNA"/>
</dbReference>
<evidence type="ECO:0000313" key="1">
    <source>
        <dbReference type="EMBL" id="KAH7092577.1"/>
    </source>
</evidence>
<gene>
    <name evidence="1" type="ORF">FB567DRAFT_240809</name>
</gene>